<name>A0A8I1HC01_ACIPI</name>
<organism evidence="1 2">
    <name type="scientific">Acinetobacter pittii</name>
    <name type="common">Acinetobacter genomosp. 3</name>
    <dbReference type="NCBI Taxonomy" id="48296"/>
    <lineage>
        <taxon>Bacteria</taxon>
        <taxon>Pseudomonadati</taxon>
        <taxon>Pseudomonadota</taxon>
        <taxon>Gammaproteobacteria</taxon>
        <taxon>Moraxellales</taxon>
        <taxon>Moraxellaceae</taxon>
        <taxon>Acinetobacter</taxon>
        <taxon>Acinetobacter calcoaceticus/baumannii complex</taxon>
    </lineage>
</organism>
<accession>A0A8I1HC01</accession>
<reference evidence="1" key="1">
    <citation type="submission" date="2020-12" db="EMBL/GenBank/DDBJ databases">
        <authorList>
            <person name="Chopjitt P."/>
        </authorList>
    </citation>
    <scope>NUCLEOTIDE SEQUENCE</scope>
    <source>
        <strain evidence="1">AP1</strain>
    </source>
</reference>
<dbReference type="RefSeq" id="WP_000339046.1">
    <property type="nucleotide sequence ID" value="NZ_CP157442.1"/>
</dbReference>
<dbReference type="AlphaFoldDB" id="A0A8I1HC01"/>
<sequence length="164" mass="18470">MDAKQFIREYGLVKANKVVDGAPSNAESFQDGYYFRTKPQFEFHNGFHPVWNITDNDGAYFKKRGFDPVGINDLKMALESIRIVDQFGGIEKAKFKSRTKDGMGYLKECIADVEAIYANPQFTYTVLTGAQVGSVLQLTPQIDDMGDDSNLDHHVSPFCEVRDV</sequence>
<evidence type="ECO:0000313" key="2">
    <source>
        <dbReference type="Proteomes" id="UP000660083"/>
    </source>
</evidence>
<dbReference type="Proteomes" id="UP000660083">
    <property type="component" value="Unassembled WGS sequence"/>
</dbReference>
<gene>
    <name evidence="1" type="ORF">JDA50_19105</name>
</gene>
<dbReference type="EMBL" id="JAEFCT010000021">
    <property type="protein sequence ID" value="MBK1446508.1"/>
    <property type="molecule type" value="Genomic_DNA"/>
</dbReference>
<evidence type="ECO:0000313" key="1">
    <source>
        <dbReference type="EMBL" id="MBK1446508.1"/>
    </source>
</evidence>
<proteinExistence type="predicted"/>
<comment type="caution">
    <text evidence="1">The sequence shown here is derived from an EMBL/GenBank/DDBJ whole genome shotgun (WGS) entry which is preliminary data.</text>
</comment>
<protein>
    <submittedName>
        <fullName evidence="1">Uncharacterized protein</fullName>
    </submittedName>
</protein>